<dbReference type="Pfam" id="PF01795">
    <property type="entry name" value="Methyltransf_5"/>
    <property type="match status" value="2"/>
</dbReference>
<gene>
    <name evidence="3" type="ORF">EVOR1521_LOCUS9898</name>
</gene>
<dbReference type="Pfam" id="PF00107">
    <property type="entry name" value="ADH_zinc_N"/>
    <property type="match status" value="1"/>
</dbReference>
<keyword evidence="4" id="KW-1185">Reference proteome</keyword>
<reference evidence="3" key="1">
    <citation type="submission" date="2023-08" db="EMBL/GenBank/DDBJ databases">
        <authorList>
            <person name="Chen Y."/>
            <person name="Shah S."/>
            <person name="Dougan E. K."/>
            <person name="Thang M."/>
            <person name="Chan C."/>
        </authorList>
    </citation>
    <scope>NUCLEOTIDE SEQUENCE</scope>
</reference>
<dbReference type="Gene3D" id="3.90.180.10">
    <property type="entry name" value="Medium-chain alcohol dehydrogenases, catalytic domain"/>
    <property type="match status" value="1"/>
</dbReference>
<dbReference type="InterPro" id="IPR023397">
    <property type="entry name" value="SAM-dep_MeTrfase_MraW_recog"/>
</dbReference>
<accession>A0AA36I985</accession>
<dbReference type="InterPro" id="IPR011990">
    <property type="entry name" value="TPR-like_helical_dom_sf"/>
</dbReference>
<dbReference type="SMART" id="SM00829">
    <property type="entry name" value="PKS_ER"/>
    <property type="match status" value="1"/>
</dbReference>
<dbReference type="NCBIfam" id="TIGR00006">
    <property type="entry name" value="16S rRNA (cytosine(1402)-N(4))-methyltransferase RsmH"/>
    <property type="match status" value="1"/>
</dbReference>
<keyword evidence="1" id="KW-0560">Oxidoreductase</keyword>
<dbReference type="InterPro" id="IPR002903">
    <property type="entry name" value="RsmH"/>
</dbReference>
<dbReference type="SUPFAM" id="SSF53335">
    <property type="entry name" value="S-adenosyl-L-methionine-dependent methyltransferases"/>
    <property type="match status" value="2"/>
</dbReference>
<evidence type="ECO:0000256" key="1">
    <source>
        <dbReference type="ARBA" id="ARBA00023002"/>
    </source>
</evidence>
<dbReference type="GO" id="GO:0016491">
    <property type="term" value="F:oxidoreductase activity"/>
    <property type="evidence" value="ECO:0007669"/>
    <property type="project" value="UniProtKB-KW"/>
</dbReference>
<dbReference type="Pfam" id="PF08240">
    <property type="entry name" value="ADH_N"/>
    <property type="match status" value="1"/>
</dbReference>
<feature type="domain" description="Enoyl reductase (ER)" evidence="2">
    <location>
        <begin position="190"/>
        <end position="528"/>
    </location>
</feature>
<dbReference type="HAMAP" id="MF_01007">
    <property type="entry name" value="16SrRNA_methyltr_H"/>
    <property type="match status" value="1"/>
</dbReference>
<evidence type="ECO:0000259" key="2">
    <source>
        <dbReference type="SMART" id="SM00829"/>
    </source>
</evidence>
<dbReference type="PANTHER" id="PTHR43401:SF5">
    <property type="entry name" value="ALCOHOL DEHYDROGENASE-RELATED"/>
    <property type="match status" value="1"/>
</dbReference>
<dbReference type="InterPro" id="IPR011032">
    <property type="entry name" value="GroES-like_sf"/>
</dbReference>
<sequence length="847" mass="90167">MSCCSRADAWRQAVSVFASFAAWQVQRDRISFNSALRACQGCWPLALQLLQEMPAAGIEPDAISFNTALGAVDKGGGGWPVALCLLEERHSPDRVSAAVVVACCEASRAVAPAVRVARRCIQETQEPVVLPALQEVVPSFEHTSVLLQEVLEAFAAVQPALVVDCTLGGAGHGKALLEALPQVRLLGIDRDPAALAAAAERLAPFGSDRQSPACGVCRSDYHGWKGLDGDIVTHGLPFTPGHELSGVVVKLGQGTTKFQVGDRVAVPFILSCGNCRYCAKGRPTICEAQAQPGFTMPGGFAEFVAVPRADLNVSLMPPKVSFLQAAALGCRMTTAYRAVVQQGRLSAGETVAVFGCGGLGLSAVMIAVAAVENVRVLAVDTSEEACRKAIELGAWHAFNATEGDAHVRAKVAEVTGGMGCDLTLDAAGFAATCENAAHCVRRGGRMVQVGLPLHGREPCMPMARVANQEIEIIGSHGLAARDMPQLLSMVAAGKLLPEKLVLREVSLEEGAQAIEAMEKGSPLGITMITRFKEGSEPPEKRAKTACVHLARANFAQLPEALQASGFDLPCEGLLADLGVSSPQLDRGERGFSFRLDGPLDMRMDASDGIRPASWYIANLPPQQLAAHLCELGEEEPGFAQRVAEALCAAKPQRTREAALIIEECARDLPRGRVHVATKTFQALRILVNGELSALEGLLQNAEDVLVPGGLLAIITFHSLEDDLVRRKVRGTSLARGGGQTSCWIPAGSREGLRPSEGEVASNPRRECNIGLWPGAEARGCGWQFEQEWGIGSLTSYCQCFNFSVKRYTIAGHGLQMHREWDSFQILEDGSAGPKRLRFCGVSFAPLA</sequence>
<comment type="caution">
    <text evidence="3">The sequence shown here is derived from an EMBL/GenBank/DDBJ whole genome shotgun (WGS) entry which is preliminary data.</text>
</comment>
<dbReference type="InterPro" id="IPR029063">
    <property type="entry name" value="SAM-dependent_MTases_sf"/>
</dbReference>
<dbReference type="Gene3D" id="3.40.50.720">
    <property type="entry name" value="NAD(P)-binding Rossmann-like Domain"/>
    <property type="match status" value="1"/>
</dbReference>
<protein>
    <recommendedName>
        <fullName evidence="2">Enoyl reductase (ER) domain-containing protein</fullName>
    </recommendedName>
</protein>
<dbReference type="InterPro" id="IPR050129">
    <property type="entry name" value="Zn_alcohol_dh"/>
</dbReference>
<dbReference type="Proteomes" id="UP001178507">
    <property type="component" value="Unassembled WGS sequence"/>
</dbReference>
<dbReference type="InterPro" id="IPR013154">
    <property type="entry name" value="ADH-like_N"/>
</dbReference>
<name>A0AA36I985_9DINO</name>
<dbReference type="SUPFAM" id="SSF50129">
    <property type="entry name" value="GroES-like"/>
    <property type="match status" value="1"/>
</dbReference>
<dbReference type="Gene3D" id="3.40.50.150">
    <property type="entry name" value="Vaccinia Virus protein VP39"/>
    <property type="match status" value="2"/>
</dbReference>
<proteinExistence type="inferred from homology"/>
<dbReference type="InterPro" id="IPR020843">
    <property type="entry name" value="ER"/>
</dbReference>
<dbReference type="InterPro" id="IPR036291">
    <property type="entry name" value="NAD(P)-bd_dom_sf"/>
</dbReference>
<evidence type="ECO:0000313" key="3">
    <source>
        <dbReference type="EMBL" id="CAJ1382538.1"/>
    </source>
</evidence>
<dbReference type="SUPFAM" id="SSF81799">
    <property type="entry name" value="Putative methyltransferase TM0872, insert domain"/>
    <property type="match status" value="1"/>
</dbReference>
<dbReference type="PANTHER" id="PTHR43401">
    <property type="entry name" value="L-THREONINE 3-DEHYDROGENASE"/>
    <property type="match status" value="1"/>
</dbReference>
<dbReference type="InterPro" id="IPR013149">
    <property type="entry name" value="ADH-like_C"/>
</dbReference>
<dbReference type="GO" id="GO:0008168">
    <property type="term" value="F:methyltransferase activity"/>
    <property type="evidence" value="ECO:0007669"/>
    <property type="project" value="InterPro"/>
</dbReference>
<evidence type="ECO:0000313" key="4">
    <source>
        <dbReference type="Proteomes" id="UP001178507"/>
    </source>
</evidence>
<organism evidence="3 4">
    <name type="scientific">Effrenium voratum</name>
    <dbReference type="NCBI Taxonomy" id="2562239"/>
    <lineage>
        <taxon>Eukaryota</taxon>
        <taxon>Sar</taxon>
        <taxon>Alveolata</taxon>
        <taxon>Dinophyceae</taxon>
        <taxon>Suessiales</taxon>
        <taxon>Symbiodiniaceae</taxon>
        <taxon>Effrenium</taxon>
    </lineage>
</organism>
<dbReference type="EMBL" id="CAUJNA010000913">
    <property type="protein sequence ID" value="CAJ1382538.1"/>
    <property type="molecule type" value="Genomic_DNA"/>
</dbReference>
<dbReference type="Gene3D" id="1.25.40.10">
    <property type="entry name" value="Tetratricopeptide repeat domain"/>
    <property type="match status" value="1"/>
</dbReference>
<dbReference type="SUPFAM" id="SSF51735">
    <property type="entry name" value="NAD(P)-binding Rossmann-fold domains"/>
    <property type="match status" value="1"/>
</dbReference>
<dbReference type="AlphaFoldDB" id="A0AA36I985"/>